<dbReference type="Pfam" id="PF04452">
    <property type="entry name" value="Methyltrans_RNA"/>
    <property type="match status" value="1"/>
</dbReference>
<evidence type="ECO:0000256" key="9">
    <source>
        <dbReference type="ARBA" id="ARBA00047944"/>
    </source>
</evidence>
<feature type="domain" description="Ribosomal RNA small subunit methyltransferase E methyltransferase" evidence="11">
    <location>
        <begin position="78"/>
        <end position="240"/>
    </location>
</feature>
<dbReference type="EMBL" id="JAGQLG010000155">
    <property type="protein sequence ID" value="MCA9382516.1"/>
    <property type="molecule type" value="Genomic_DNA"/>
</dbReference>
<sequence length="242" mass="27195">MKHTPRFYSPNLDISRKTISLSDGQVYKKMHNVLRMVKGDTAIITDGKGKIFRLRLDLISSAKITGEIIEKIPLKNSLRFHLTLAQAMPKGNKMEEIVKMGTEVGVSEFIFFESKYSVVKKKNFKTNKLERLQKIIIESSLQSERDIFPVLSEPATFDEVITRTEREILMHSRVVDQSQDLQKIKKGIEDDQKLTILIGPEGGFSNEEIAKAVSEGCLIAHLNLPILRTETAGAVISGIILA</sequence>
<evidence type="ECO:0000256" key="5">
    <source>
        <dbReference type="ARBA" id="ARBA00022603"/>
    </source>
</evidence>
<evidence type="ECO:0000256" key="10">
    <source>
        <dbReference type="PIRNR" id="PIRNR015601"/>
    </source>
</evidence>
<dbReference type="NCBIfam" id="TIGR00046">
    <property type="entry name" value="RsmE family RNA methyltransferase"/>
    <property type="match status" value="1"/>
</dbReference>
<accession>A0A955L4H9</accession>
<dbReference type="GO" id="GO:0070475">
    <property type="term" value="P:rRNA base methylation"/>
    <property type="evidence" value="ECO:0007669"/>
    <property type="project" value="TreeGrafter"/>
</dbReference>
<comment type="function">
    <text evidence="8 10">Specifically methylates the N3 position of the uracil ring of uridine 1498 (m3U1498) in 16S rRNA. Acts on the fully assembled 30S ribosomal subunit.</text>
</comment>
<keyword evidence="7 10" id="KW-0949">S-adenosyl-L-methionine</keyword>
<dbReference type="PIRSF" id="PIRSF015601">
    <property type="entry name" value="MTase_slr0722"/>
    <property type="match status" value="1"/>
</dbReference>
<evidence type="ECO:0000256" key="4">
    <source>
        <dbReference type="ARBA" id="ARBA00022552"/>
    </source>
</evidence>
<dbReference type="InterPro" id="IPR029026">
    <property type="entry name" value="tRNA_m1G_MTases_N"/>
</dbReference>
<dbReference type="SUPFAM" id="SSF88697">
    <property type="entry name" value="PUA domain-like"/>
    <property type="match status" value="1"/>
</dbReference>
<evidence type="ECO:0000256" key="8">
    <source>
        <dbReference type="ARBA" id="ARBA00025699"/>
    </source>
</evidence>
<reference evidence="12" key="2">
    <citation type="journal article" date="2021" name="Microbiome">
        <title>Successional dynamics and alternative stable states in a saline activated sludge microbial community over 9 years.</title>
        <authorList>
            <person name="Wang Y."/>
            <person name="Ye J."/>
            <person name="Ju F."/>
            <person name="Liu L."/>
            <person name="Boyd J.A."/>
            <person name="Deng Y."/>
            <person name="Parks D.H."/>
            <person name="Jiang X."/>
            <person name="Yin X."/>
            <person name="Woodcroft B.J."/>
            <person name="Tyson G.W."/>
            <person name="Hugenholtz P."/>
            <person name="Polz M.F."/>
            <person name="Zhang T."/>
        </authorList>
    </citation>
    <scope>NUCLEOTIDE SEQUENCE</scope>
    <source>
        <strain evidence="12">HKST-UBA10</strain>
    </source>
</reference>
<dbReference type="InterPro" id="IPR046886">
    <property type="entry name" value="RsmE_MTase_dom"/>
</dbReference>
<evidence type="ECO:0000256" key="1">
    <source>
        <dbReference type="ARBA" id="ARBA00004496"/>
    </source>
</evidence>
<comment type="catalytic activity">
    <reaction evidence="9 10">
        <text>uridine(1498) in 16S rRNA + S-adenosyl-L-methionine = N(3)-methyluridine(1498) in 16S rRNA + S-adenosyl-L-homocysteine + H(+)</text>
        <dbReference type="Rhea" id="RHEA:42920"/>
        <dbReference type="Rhea" id="RHEA-COMP:10283"/>
        <dbReference type="Rhea" id="RHEA-COMP:10284"/>
        <dbReference type="ChEBI" id="CHEBI:15378"/>
        <dbReference type="ChEBI" id="CHEBI:57856"/>
        <dbReference type="ChEBI" id="CHEBI:59789"/>
        <dbReference type="ChEBI" id="CHEBI:65315"/>
        <dbReference type="ChEBI" id="CHEBI:74502"/>
        <dbReference type="EC" id="2.1.1.193"/>
    </reaction>
</comment>
<comment type="subcellular location">
    <subcellularLocation>
        <location evidence="1 10">Cytoplasm</location>
    </subcellularLocation>
</comment>
<protein>
    <recommendedName>
        <fullName evidence="10">Ribosomal RNA small subunit methyltransferase E</fullName>
        <ecNumber evidence="10">2.1.1.193</ecNumber>
    </recommendedName>
</protein>
<comment type="similarity">
    <text evidence="2 10">Belongs to the RNA methyltransferase RsmE family.</text>
</comment>
<evidence type="ECO:0000313" key="12">
    <source>
        <dbReference type="EMBL" id="MCA9382516.1"/>
    </source>
</evidence>
<evidence type="ECO:0000259" key="11">
    <source>
        <dbReference type="Pfam" id="PF04452"/>
    </source>
</evidence>
<keyword evidence="4 10" id="KW-0698">rRNA processing</keyword>
<dbReference type="PANTHER" id="PTHR30027">
    <property type="entry name" value="RIBOSOMAL RNA SMALL SUBUNIT METHYLTRANSFERASE E"/>
    <property type="match status" value="1"/>
</dbReference>
<evidence type="ECO:0000256" key="7">
    <source>
        <dbReference type="ARBA" id="ARBA00022691"/>
    </source>
</evidence>
<organism evidence="12 13">
    <name type="scientific">Candidatus Dojkabacteria bacterium</name>
    <dbReference type="NCBI Taxonomy" id="2099670"/>
    <lineage>
        <taxon>Bacteria</taxon>
        <taxon>Candidatus Dojkabacteria</taxon>
    </lineage>
</organism>
<keyword evidence="5 10" id="KW-0489">Methyltransferase</keyword>
<keyword evidence="6 10" id="KW-0808">Transferase</keyword>
<dbReference type="CDD" id="cd18084">
    <property type="entry name" value="RsmE-like"/>
    <property type="match status" value="1"/>
</dbReference>
<dbReference type="InterPro" id="IPR006700">
    <property type="entry name" value="RsmE"/>
</dbReference>
<evidence type="ECO:0000313" key="13">
    <source>
        <dbReference type="Proteomes" id="UP000782843"/>
    </source>
</evidence>
<evidence type="ECO:0000256" key="3">
    <source>
        <dbReference type="ARBA" id="ARBA00022490"/>
    </source>
</evidence>
<keyword evidence="3 10" id="KW-0963">Cytoplasm</keyword>
<gene>
    <name evidence="12" type="ORF">KC660_03865</name>
</gene>
<dbReference type="Gene3D" id="3.40.1280.10">
    <property type="match status" value="1"/>
</dbReference>
<dbReference type="GO" id="GO:0005737">
    <property type="term" value="C:cytoplasm"/>
    <property type="evidence" value="ECO:0007669"/>
    <property type="project" value="UniProtKB-SubCell"/>
</dbReference>
<dbReference type="PANTHER" id="PTHR30027:SF3">
    <property type="entry name" value="16S RRNA (URACIL(1498)-N(3))-METHYLTRANSFERASE"/>
    <property type="match status" value="1"/>
</dbReference>
<dbReference type="InterPro" id="IPR015947">
    <property type="entry name" value="PUA-like_sf"/>
</dbReference>
<reference evidence="12" key="1">
    <citation type="submission" date="2020-04" db="EMBL/GenBank/DDBJ databases">
        <authorList>
            <person name="Zhang T."/>
        </authorList>
    </citation>
    <scope>NUCLEOTIDE SEQUENCE</scope>
    <source>
        <strain evidence="12">HKST-UBA10</strain>
    </source>
</reference>
<dbReference type="GO" id="GO:0070042">
    <property type="term" value="F:rRNA (uridine-N3-)-methyltransferase activity"/>
    <property type="evidence" value="ECO:0007669"/>
    <property type="project" value="TreeGrafter"/>
</dbReference>
<evidence type="ECO:0000256" key="2">
    <source>
        <dbReference type="ARBA" id="ARBA00005528"/>
    </source>
</evidence>
<dbReference type="SUPFAM" id="SSF75217">
    <property type="entry name" value="alpha/beta knot"/>
    <property type="match status" value="1"/>
</dbReference>
<comment type="caution">
    <text evidence="12">The sequence shown here is derived from an EMBL/GenBank/DDBJ whole genome shotgun (WGS) entry which is preliminary data.</text>
</comment>
<dbReference type="AlphaFoldDB" id="A0A955L4H9"/>
<name>A0A955L4H9_9BACT</name>
<dbReference type="EC" id="2.1.1.193" evidence="10"/>
<proteinExistence type="inferred from homology"/>
<dbReference type="Proteomes" id="UP000782843">
    <property type="component" value="Unassembled WGS sequence"/>
</dbReference>
<dbReference type="InterPro" id="IPR029028">
    <property type="entry name" value="Alpha/beta_knot_MTases"/>
</dbReference>
<evidence type="ECO:0000256" key="6">
    <source>
        <dbReference type="ARBA" id="ARBA00022679"/>
    </source>
</evidence>